<dbReference type="EMBL" id="JBHRSD010000036">
    <property type="protein sequence ID" value="MFC3034281.1"/>
    <property type="molecule type" value="Genomic_DNA"/>
</dbReference>
<evidence type="ECO:0000256" key="2">
    <source>
        <dbReference type="ARBA" id="ARBA00022448"/>
    </source>
</evidence>
<dbReference type="NCBIfam" id="NF002813">
    <property type="entry name" value="PRK02958.1"/>
    <property type="match status" value="1"/>
</dbReference>
<keyword evidence="7 9" id="KW-0811">Translocation</keyword>
<evidence type="ECO:0000256" key="10">
    <source>
        <dbReference type="SAM" id="MobiDB-lite"/>
    </source>
</evidence>
<gene>
    <name evidence="9 11" type="primary">tatA</name>
    <name evidence="11" type="ORF">ACFOEE_17385</name>
</gene>
<dbReference type="Proteomes" id="UP001595453">
    <property type="component" value="Unassembled WGS sequence"/>
</dbReference>
<keyword evidence="12" id="KW-1185">Reference proteome</keyword>
<feature type="region of interest" description="Disordered" evidence="10">
    <location>
        <begin position="45"/>
        <end position="80"/>
    </location>
</feature>
<evidence type="ECO:0000256" key="8">
    <source>
        <dbReference type="ARBA" id="ARBA00023136"/>
    </source>
</evidence>
<evidence type="ECO:0000256" key="7">
    <source>
        <dbReference type="ARBA" id="ARBA00023010"/>
    </source>
</evidence>
<comment type="function">
    <text evidence="9">Part of the twin-arginine translocation (Tat) system that transports large folded proteins containing a characteristic twin-arginine motif in their signal peptide across membranes. TatA could form the protein-conducting channel of the Tat system.</text>
</comment>
<proteinExistence type="inferred from homology"/>
<evidence type="ECO:0000256" key="6">
    <source>
        <dbReference type="ARBA" id="ARBA00022989"/>
    </source>
</evidence>
<keyword evidence="2 9" id="KW-0813">Transport</keyword>
<dbReference type="PANTHER" id="PTHR42982:SF1">
    <property type="entry name" value="SEC-INDEPENDENT PROTEIN TRANSLOCASE PROTEIN TATA"/>
    <property type="match status" value="1"/>
</dbReference>
<evidence type="ECO:0000256" key="1">
    <source>
        <dbReference type="ARBA" id="ARBA00004162"/>
    </source>
</evidence>
<evidence type="ECO:0000313" key="12">
    <source>
        <dbReference type="Proteomes" id="UP001595453"/>
    </source>
</evidence>
<name>A0ABV7CNZ7_9GAMM</name>
<comment type="similarity">
    <text evidence="9">Belongs to the TatA/E family.</text>
</comment>
<organism evidence="11 12">
    <name type="scientific">Pseudoalteromonas fenneropenaei</name>
    <dbReference type="NCBI Taxonomy" id="1737459"/>
    <lineage>
        <taxon>Bacteria</taxon>
        <taxon>Pseudomonadati</taxon>
        <taxon>Pseudomonadota</taxon>
        <taxon>Gammaproteobacteria</taxon>
        <taxon>Alteromonadales</taxon>
        <taxon>Pseudoalteromonadaceae</taxon>
        <taxon>Pseudoalteromonas</taxon>
    </lineage>
</organism>
<dbReference type="RefSeq" id="WP_377127280.1">
    <property type="nucleotide sequence ID" value="NZ_JBHRSD010000036.1"/>
</dbReference>
<keyword evidence="4 9" id="KW-0812">Transmembrane</keyword>
<comment type="subunit">
    <text evidence="9">The Tat system comprises two distinct complexes: a TatABC complex, containing multiple copies of TatA, TatB and TatC subunits, and a separate TatA complex, containing only TatA subunits. Substrates initially bind to the TatABC complex, which probably triggers association of the separate TatA complex to form the active translocon.</text>
</comment>
<evidence type="ECO:0000256" key="4">
    <source>
        <dbReference type="ARBA" id="ARBA00022692"/>
    </source>
</evidence>
<evidence type="ECO:0000256" key="3">
    <source>
        <dbReference type="ARBA" id="ARBA00022475"/>
    </source>
</evidence>
<accession>A0ABV7CNZ7</accession>
<dbReference type="InterPro" id="IPR003369">
    <property type="entry name" value="TatA/B/E"/>
</dbReference>
<keyword evidence="3 9" id="KW-1003">Cell membrane</keyword>
<dbReference type="Gene3D" id="1.20.5.3310">
    <property type="match status" value="1"/>
</dbReference>
<keyword evidence="8 9" id="KW-0472">Membrane</keyword>
<dbReference type="InterPro" id="IPR006312">
    <property type="entry name" value="TatA/E"/>
</dbReference>
<keyword evidence="6 9" id="KW-1133">Transmembrane helix</keyword>
<feature type="transmembrane region" description="Helical" evidence="9">
    <location>
        <begin position="6"/>
        <end position="24"/>
    </location>
</feature>
<comment type="caution">
    <text evidence="11">The sequence shown here is derived from an EMBL/GenBank/DDBJ whole genome shotgun (WGS) entry which is preliminary data.</text>
</comment>
<reference evidence="12" key="1">
    <citation type="journal article" date="2019" name="Int. J. Syst. Evol. Microbiol.">
        <title>The Global Catalogue of Microorganisms (GCM) 10K type strain sequencing project: providing services to taxonomists for standard genome sequencing and annotation.</title>
        <authorList>
            <consortium name="The Broad Institute Genomics Platform"/>
            <consortium name="The Broad Institute Genome Sequencing Center for Infectious Disease"/>
            <person name="Wu L."/>
            <person name="Ma J."/>
        </authorList>
    </citation>
    <scope>NUCLEOTIDE SEQUENCE [LARGE SCALE GENOMIC DNA]</scope>
    <source>
        <strain evidence="12">KCTC 42730</strain>
    </source>
</reference>
<sequence length="80" mass="8389">MGIGGISIWQLLIILAIIVLLFGTKKLRGIGSDLGSAVKGFKKAVTDENSEPKANEPVAQLKDQAPTATPADTAKEKDKA</sequence>
<comment type="subcellular location">
    <subcellularLocation>
        <location evidence="1 9">Cell membrane</location>
        <topology evidence="1 9">Single-pass membrane protein</topology>
    </subcellularLocation>
</comment>
<evidence type="ECO:0000313" key="11">
    <source>
        <dbReference type="EMBL" id="MFC3034281.1"/>
    </source>
</evidence>
<feature type="compositionally biased region" description="Basic and acidic residues" evidence="10">
    <location>
        <begin position="45"/>
        <end position="54"/>
    </location>
</feature>
<evidence type="ECO:0000256" key="5">
    <source>
        <dbReference type="ARBA" id="ARBA00022927"/>
    </source>
</evidence>
<protein>
    <recommendedName>
        <fullName evidence="9">Sec-independent protein translocase protein TatA</fullName>
    </recommendedName>
</protein>
<dbReference type="HAMAP" id="MF_00236">
    <property type="entry name" value="TatA_E"/>
    <property type="match status" value="1"/>
</dbReference>
<keyword evidence="5 9" id="KW-0653">Protein transport</keyword>
<dbReference type="NCBIfam" id="TIGR01411">
    <property type="entry name" value="tatAE"/>
    <property type="match status" value="1"/>
</dbReference>
<dbReference type="PANTHER" id="PTHR42982">
    <property type="entry name" value="SEC-INDEPENDENT PROTEIN TRANSLOCASE PROTEIN TATA"/>
    <property type="match status" value="1"/>
</dbReference>
<evidence type="ECO:0000256" key="9">
    <source>
        <dbReference type="HAMAP-Rule" id="MF_00236"/>
    </source>
</evidence>
<feature type="compositionally biased region" description="Low complexity" evidence="10">
    <location>
        <begin position="62"/>
        <end position="72"/>
    </location>
</feature>
<dbReference type="Pfam" id="PF02416">
    <property type="entry name" value="TatA_B_E"/>
    <property type="match status" value="1"/>
</dbReference>